<dbReference type="AlphaFoldDB" id="A0A0E0J482"/>
<dbReference type="EnsemblPlants" id="ONIVA11G19540.1">
    <property type="protein sequence ID" value="ONIVA11G19540.1"/>
    <property type="gene ID" value="ONIVA11G19540"/>
</dbReference>
<organism evidence="1">
    <name type="scientific">Oryza nivara</name>
    <name type="common">Indian wild rice</name>
    <name type="synonym">Oryza sativa f. spontanea</name>
    <dbReference type="NCBI Taxonomy" id="4536"/>
    <lineage>
        <taxon>Eukaryota</taxon>
        <taxon>Viridiplantae</taxon>
        <taxon>Streptophyta</taxon>
        <taxon>Embryophyta</taxon>
        <taxon>Tracheophyta</taxon>
        <taxon>Spermatophyta</taxon>
        <taxon>Magnoliopsida</taxon>
        <taxon>Liliopsida</taxon>
        <taxon>Poales</taxon>
        <taxon>Poaceae</taxon>
        <taxon>BOP clade</taxon>
        <taxon>Oryzoideae</taxon>
        <taxon>Oryzeae</taxon>
        <taxon>Oryzinae</taxon>
        <taxon>Oryza</taxon>
    </lineage>
</organism>
<evidence type="ECO:0000313" key="2">
    <source>
        <dbReference type="Proteomes" id="UP000006591"/>
    </source>
</evidence>
<protein>
    <submittedName>
        <fullName evidence="1">Uncharacterized protein</fullName>
    </submittedName>
</protein>
<keyword evidence="2" id="KW-1185">Reference proteome</keyword>
<dbReference type="Proteomes" id="UP000006591">
    <property type="component" value="Chromosome 11"/>
</dbReference>
<name>A0A0E0J482_ORYNI</name>
<dbReference type="HOGENOM" id="CLU_2389901_0_0_1"/>
<accession>A0A0E0J482</accession>
<proteinExistence type="predicted"/>
<sequence length="94" mass="10177">MCTPQPPLLLQPLRLLELVDVVLHLDEAIAAVLDADPALEVPELGPGGLQDAVDVHQQRLRLVVVDLREVVLVDVGVGDEGDLLSQKAFKINIE</sequence>
<dbReference type="Gramene" id="ONIVA11G19540.1">
    <property type="protein sequence ID" value="ONIVA11G19540.1"/>
    <property type="gene ID" value="ONIVA11G19540"/>
</dbReference>
<reference evidence="1" key="2">
    <citation type="submission" date="2018-04" db="EMBL/GenBank/DDBJ databases">
        <title>OnivRS2 (Oryza nivara Reference Sequence Version 2).</title>
        <authorList>
            <person name="Zhang J."/>
            <person name="Kudrna D."/>
            <person name="Lee S."/>
            <person name="Talag J."/>
            <person name="Rajasekar S."/>
            <person name="Welchert J."/>
            <person name="Hsing Y.-I."/>
            <person name="Wing R.A."/>
        </authorList>
    </citation>
    <scope>NUCLEOTIDE SEQUENCE [LARGE SCALE GENOMIC DNA]</scope>
    <source>
        <strain evidence="1">SL10</strain>
    </source>
</reference>
<reference evidence="1" key="1">
    <citation type="submission" date="2015-04" db="UniProtKB">
        <authorList>
            <consortium name="EnsemblPlants"/>
        </authorList>
    </citation>
    <scope>IDENTIFICATION</scope>
    <source>
        <strain evidence="1">SL10</strain>
    </source>
</reference>
<evidence type="ECO:0000313" key="1">
    <source>
        <dbReference type="EnsemblPlants" id="ONIVA11G19540.1"/>
    </source>
</evidence>